<dbReference type="Pfam" id="PF05136">
    <property type="entry name" value="Phage_portal_2"/>
    <property type="match status" value="1"/>
</dbReference>
<dbReference type="InterPro" id="IPR006429">
    <property type="entry name" value="Phage_lambda_portal"/>
</dbReference>
<dbReference type="AlphaFoldDB" id="A0A2T5K791"/>
<dbReference type="Proteomes" id="UP000244060">
    <property type="component" value="Unassembled WGS sequence"/>
</dbReference>
<sequence length="479" mass="51842">MGILNFFRKSEQPQRRQPRLATRTYRAPQDKTVAGGWLPSSAYERAPSALSAIRGRARDLAHNNPHASRAVSVLTSHTVGSGIRFSMRGDDEYERAFRAWASSTACDYEGRLNLYGQQSVMARTMYEAGDAFAVIRQEREKGDDGVGRIVPKIQLVDPDQLDEGASPRGIGNKVLSGVEVNPRGQIVGYHMKVDLDGQRSEFFSADVVIHLFEQLYPGQVRGIPRGAQALVRANTIDSFMSAALAKARVEACLAAFITGPSLDDSTGIIGEADDVGEFVLPERLEPGTIVPLPDGHDLKVVVPSSSGGMREYIEVSLMSCAMAYGVTYAQLSGDVSKANYSSEKASRLEFYRGVDTVRAHFVMPALARVEAAFREAFVASEGREVDVTVSMTAPGRESIEPSKDALADMTALAAGGKSFGQYCAERGLDREEQLRELKEERRMIADAGVELQFGTFILALAAAAAAEDARAISTDSESG</sequence>
<organism evidence="1 2">
    <name type="scientific">Cereibacter azotoformans</name>
    <dbReference type="NCBI Taxonomy" id="43057"/>
    <lineage>
        <taxon>Bacteria</taxon>
        <taxon>Pseudomonadati</taxon>
        <taxon>Pseudomonadota</taxon>
        <taxon>Alphaproteobacteria</taxon>
        <taxon>Rhodobacterales</taxon>
        <taxon>Paracoccaceae</taxon>
        <taxon>Cereibacter</taxon>
    </lineage>
</organism>
<proteinExistence type="predicted"/>
<dbReference type="RefSeq" id="WP_108221121.1">
    <property type="nucleotide sequence ID" value="NZ_QAOT01000009.1"/>
</dbReference>
<dbReference type="GO" id="GO:0019068">
    <property type="term" value="P:virion assembly"/>
    <property type="evidence" value="ECO:0007669"/>
    <property type="project" value="InterPro"/>
</dbReference>
<comment type="caution">
    <text evidence="1">The sequence shown here is derived from an EMBL/GenBank/DDBJ whole genome shotgun (WGS) entry which is preliminary data.</text>
</comment>
<protein>
    <submittedName>
        <fullName evidence="1">Lambda family phage portal protein</fullName>
    </submittedName>
</protein>
<reference evidence="1 2" key="1">
    <citation type="submission" date="2018-04" db="EMBL/GenBank/DDBJ databases">
        <title>Genomic Encyclopedia of Type Strains, Phase III (KMG-III): the genomes of soil and plant-associated and newly described type strains.</title>
        <authorList>
            <person name="Whitman W."/>
        </authorList>
    </citation>
    <scope>NUCLEOTIDE SEQUENCE [LARGE SCALE GENOMIC DNA]</scope>
    <source>
        <strain evidence="1 2">KA25</strain>
    </source>
</reference>
<evidence type="ECO:0000313" key="1">
    <source>
        <dbReference type="EMBL" id="PTR18218.1"/>
    </source>
</evidence>
<dbReference type="OrthoDB" id="9770450at2"/>
<dbReference type="EMBL" id="QAOT01000009">
    <property type="protein sequence ID" value="PTR18218.1"/>
    <property type="molecule type" value="Genomic_DNA"/>
</dbReference>
<evidence type="ECO:0000313" key="2">
    <source>
        <dbReference type="Proteomes" id="UP000244060"/>
    </source>
</evidence>
<gene>
    <name evidence="1" type="ORF">C8J28_109178</name>
</gene>
<dbReference type="GO" id="GO:0005198">
    <property type="term" value="F:structural molecule activity"/>
    <property type="evidence" value="ECO:0007669"/>
    <property type="project" value="InterPro"/>
</dbReference>
<name>A0A2T5K791_9RHOB</name>
<keyword evidence="2" id="KW-1185">Reference proteome</keyword>
<accession>A0A2T5K791</accession>